<organism evidence="2 3">
    <name type="scientific">Sinosuthora webbiana</name>
    <dbReference type="NCBI Taxonomy" id="337173"/>
    <lineage>
        <taxon>Eukaryota</taxon>
        <taxon>Metazoa</taxon>
        <taxon>Chordata</taxon>
        <taxon>Craniata</taxon>
        <taxon>Vertebrata</taxon>
        <taxon>Euteleostomi</taxon>
        <taxon>Archelosauria</taxon>
        <taxon>Archosauria</taxon>
        <taxon>Dinosauria</taxon>
        <taxon>Saurischia</taxon>
        <taxon>Theropoda</taxon>
        <taxon>Coelurosauria</taxon>
        <taxon>Aves</taxon>
        <taxon>Neognathae</taxon>
        <taxon>Neoaves</taxon>
        <taxon>Telluraves</taxon>
        <taxon>Australaves</taxon>
        <taxon>Passeriformes</taxon>
        <taxon>Sylvioidea</taxon>
        <taxon>Sylviidae</taxon>
        <taxon>Sinosuthora</taxon>
    </lineage>
</organism>
<proteinExistence type="predicted"/>
<reference evidence="2 3" key="1">
    <citation type="submission" date="2019-09" db="EMBL/GenBank/DDBJ databases">
        <title>Bird 10,000 Genomes (B10K) Project - Family phase.</title>
        <authorList>
            <person name="Zhang G."/>
        </authorList>
    </citation>
    <scope>NUCLEOTIDE SEQUENCE [LARGE SCALE GENOMIC DNA]</scope>
    <source>
        <strain evidence="2">B10K-DU-002-08</strain>
        <tissue evidence="2">Muscle</tissue>
    </source>
</reference>
<dbReference type="PANTHER" id="PTHR23318:SF18">
    <property type="entry name" value="SERINE_THREONINE-PROTEIN PHOSPHATASE 4 REGULATORY SUBUNIT 3B"/>
    <property type="match status" value="1"/>
</dbReference>
<comment type="caution">
    <text evidence="2">The sequence shown here is derived from an EMBL/GenBank/DDBJ whole genome shotgun (WGS) entry which is preliminary data.</text>
</comment>
<dbReference type="InterPro" id="IPR016024">
    <property type="entry name" value="ARM-type_fold"/>
</dbReference>
<dbReference type="GO" id="GO:0005654">
    <property type="term" value="C:nucleoplasm"/>
    <property type="evidence" value="ECO:0007669"/>
    <property type="project" value="TreeGrafter"/>
</dbReference>
<dbReference type="PANTHER" id="PTHR23318">
    <property type="entry name" value="ATP SYNTHASE GAMMA-RELATED"/>
    <property type="match status" value="1"/>
</dbReference>
<keyword evidence="3" id="KW-1185">Reference proteome</keyword>
<name>A0A7K4UEL9_9SYLV</name>
<evidence type="ECO:0000259" key="1">
    <source>
        <dbReference type="Pfam" id="PF04802"/>
    </source>
</evidence>
<feature type="domain" description="Serine/threonine-protein phosphatase 4 regulatory subunit 3-like central" evidence="1">
    <location>
        <begin position="13"/>
        <end position="520"/>
    </location>
</feature>
<feature type="non-terminal residue" evidence="2">
    <location>
        <position position="530"/>
    </location>
</feature>
<dbReference type="Pfam" id="PF04802">
    <property type="entry name" value="PP4R3"/>
    <property type="match status" value="1"/>
</dbReference>
<evidence type="ECO:0000313" key="3">
    <source>
        <dbReference type="Proteomes" id="UP000580691"/>
    </source>
</evidence>
<feature type="non-terminal residue" evidence="2">
    <location>
        <position position="1"/>
    </location>
</feature>
<evidence type="ECO:0000313" key="2">
    <source>
        <dbReference type="EMBL" id="NWR08521.1"/>
    </source>
</evidence>
<accession>A0A7K4UEL9</accession>
<dbReference type="InterPro" id="IPR051137">
    <property type="entry name" value="PP4R3-like"/>
</dbReference>
<sequence>ISLPPCKVHRLAEVAELITSALFSASRREKLALALKKEGYIPKLLELFQVCEESQVSLALQHLSAIMQGILWLDQAAVLEVLLSQECIMDVVGCLEHSPSFAKPKWREQLLQGTTKLKELLPIRDPELQQKFHQMYWAQCIQAIILPKAAGVGQGSLASLTSFISCKREEIFHVLEKDQKFWSEVLAQLTAGATGAHQRWELVTFLKDFCASSLVFHQNREAFLQSLAKLGLLPALEILLGMDDLQVASAATDILSYLVNFCPFLVQEFVMQEAQQRHHGTDLICVLMKQMICCPAAALGVADQVMELLQTLLDPGNLLATAEVSKILGFFNSFYTRCLPVLTAPLLASAAKAGWTAQDFFLFSFLPLEGILFLADDYETAQVLALILELLSFCVTRHKEHMRGYILRWDLLRRVLLLINSKHTFLALGALHFLRTIIALKDELYTRYIIQGNLLAPLVQVLLENGAMYNLLHWAVLALFEFLRLEDCKSLVTHVVENFYPALESITYVQTFQGLKRKYERDKHRQKQSV</sequence>
<dbReference type="GO" id="GO:0006974">
    <property type="term" value="P:DNA damage response"/>
    <property type="evidence" value="ECO:0007669"/>
    <property type="project" value="TreeGrafter"/>
</dbReference>
<protein>
    <submittedName>
        <fullName evidence="2">PP4R3 phosphatase</fullName>
    </submittedName>
</protein>
<dbReference type="Proteomes" id="UP000580691">
    <property type="component" value="Unassembled WGS sequence"/>
</dbReference>
<dbReference type="OrthoDB" id="27483at2759"/>
<dbReference type="EMBL" id="VXBN01012302">
    <property type="protein sequence ID" value="NWR08521.1"/>
    <property type="molecule type" value="Genomic_DNA"/>
</dbReference>
<dbReference type="SUPFAM" id="SSF48371">
    <property type="entry name" value="ARM repeat"/>
    <property type="match status" value="1"/>
</dbReference>
<dbReference type="Gene3D" id="1.25.10.10">
    <property type="entry name" value="Leucine-rich Repeat Variant"/>
    <property type="match status" value="1"/>
</dbReference>
<dbReference type="InterPro" id="IPR006887">
    <property type="entry name" value="P4R3-like_central_dom"/>
</dbReference>
<dbReference type="GO" id="GO:0072542">
    <property type="term" value="F:protein phosphatase activator activity"/>
    <property type="evidence" value="ECO:0007669"/>
    <property type="project" value="TreeGrafter"/>
</dbReference>
<gene>
    <name evidence="2" type="primary">Ppp4r3b_1</name>
    <name evidence="2" type="ORF">SINWEB_R02344</name>
</gene>
<dbReference type="GO" id="GO:0030289">
    <property type="term" value="C:protein phosphatase 4 complex"/>
    <property type="evidence" value="ECO:0007669"/>
    <property type="project" value="TreeGrafter"/>
</dbReference>
<dbReference type="AlphaFoldDB" id="A0A7K4UEL9"/>
<dbReference type="InterPro" id="IPR011989">
    <property type="entry name" value="ARM-like"/>
</dbReference>